<name>A0A538TYL9_UNCEI</name>
<reference evidence="3 4" key="1">
    <citation type="journal article" date="2019" name="Nat. Microbiol.">
        <title>Mediterranean grassland soil C-N compound turnover is dependent on rainfall and depth, and is mediated by genomically divergent microorganisms.</title>
        <authorList>
            <person name="Diamond S."/>
            <person name="Andeer P.F."/>
            <person name="Li Z."/>
            <person name="Crits-Christoph A."/>
            <person name="Burstein D."/>
            <person name="Anantharaman K."/>
            <person name="Lane K.R."/>
            <person name="Thomas B.C."/>
            <person name="Pan C."/>
            <person name="Northen T.R."/>
            <person name="Banfield J.F."/>
        </authorList>
    </citation>
    <scope>NUCLEOTIDE SEQUENCE [LARGE SCALE GENOMIC DNA]</scope>
    <source>
        <strain evidence="3">WS_10</strain>
    </source>
</reference>
<evidence type="ECO:0000313" key="3">
    <source>
        <dbReference type="EMBL" id="TMQ68740.1"/>
    </source>
</evidence>
<feature type="domain" description="Phosphatidic acid phosphatase type 2/haloperoxidase" evidence="2">
    <location>
        <begin position="91"/>
        <end position="191"/>
    </location>
</feature>
<accession>A0A538TYL9</accession>
<evidence type="ECO:0000259" key="2">
    <source>
        <dbReference type="SMART" id="SM00014"/>
    </source>
</evidence>
<evidence type="ECO:0000313" key="4">
    <source>
        <dbReference type="Proteomes" id="UP000319836"/>
    </source>
</evidence>
<dbReference type="CDD" id="cd03394">
    <property type="entry name" value="PAP2_like_5"/>
    <property type="match status" value="1"/>
</dbReference>
<dbReference type="SUPFAM" id="SSF48317">
    <property type="entry name" value="Acid phosphatase/Vanadium-dependent haloperoxidase"/>
    <property type="match status" value="1"/>
</dbReference>
<comment type="caution">
    <text evidence="3">The sequence shown here is derived from an EMBL/GenBank/DDBJ whole genome shotgun (WGS) entry which is preliminary data.</text>
</comment>
<dbReference type="PANTHER" id="PTHR14969">
    <property type="entry name" value="SPHINGOSINE-1-PHOSPHATE PHOSPHOHYDROLASE"/>
    <property type="match status" value="1"/>
</dbReference>
<keyword evidence="1" id="KW-0812">Transmembrane</keyword>
<feature type="transmembrane region" description="Helical" evidence="1">
    <location>
        <begin position="150"/>
        <end position="166"/>
    </location>
</feature>
<keyword evidence="1" id="KW-0472">Membrane</keyword>
<dbReference type="InterPro" id="IPR000326">
    <property type="entry name" value="PAP2/HPO"/>
</dbReference>
<protein>
    <submittedName>
        <fullName evidence="3">Phosphatase PAP2 family protein</fullName>
    </submittedName>
</protein>
<gene>
    <name evidence="3" type="ORF">E6K80_13940</name>
</gene>
<dbReference type="AlphaFoldDB" id="A0A538TYL9"/>
<organism evidence="3 4">
    <name type="scientific">Eiseniibacteriota bacterium</name>
    <dbReference type="NCBI Taxonomy" id="2212470"/>
    <lineage>
        <taxon>Bacteria</taxon>
        <taxon>Candidatus Eiseniibacteriota</taxon>
    </lineage>
</organism>
<dbReference type="PANTHER" id="PTHR14969:SF13">
    <property type="entry name" value="AT30094P"/>
    <property type="match status" value="1"/>
</dbReference>
<sequence length="211" mass="22956">MAGCPPRSWPPSRGRPMVDLGRQGARILLALSLLGPLQSFDWKIQRAIETLSPSPLDRPMHFVSDVGRPQLVFGILLAIAAFGGPEGAATARFAILALIPTNLAVEGLKRATRRVRPDGESSPGNGSFPSSHVANAFALAWVFSRRWRRGSIVFFAFAALVGFSRMYLNRHFLSDVLFGAMIGVGCAWAVERFLARSPRPLSASPEETVTR</sequence>
<proteinExistence type="predicted"/>
<dbReference type="Proteomes" id="UP000319836">
    <property type="component" value="Unassembled WGS sequence"/>
</dbReference>
<evidence type="ECO:0000256" key="1">
    <source>
        <dbReference type="SAM" id="Phobius"/>
    </source>
</evidence>
<dbReference type="SMART" id="SM00014">
    <property type="entry name" value="acidPPc"/>
    <property type="match status" value="1"/>
</dbReference>
<dbReference type="Pfam" id="PF01569">
    <property type="entry name" value="PAP2"/>
    <property type="match status" value="1"/>
</dbReference>
<keyword evidence="1" id="KW-1133">Transmembrane helix</keyword>
<dbReference type="Gene3D" id="1.20.144.10">
    <property type="entry name" value="Phosphatidic acid phosphatase type 2/haloperoxidase"/>
    <property type="match status" value="1"/>
</dbReference>
<dbReference type="InterPro" id="IPR036938">
    <property type="entry name" value="PAP2/HPO_sf"/>
</dbReference>
<feature type="transmembrane region" description="Helical" evidence="1">
    <location>
        <begin position="172"/>
        <end position="190"/>
    </location>
</feature>
<dbReference type="EMBL" id="VBPA01000388">
    <property type="protein sequence ID" value="TMQ68740.1"/>
    <property type="molecule type" value="Genomic_DNA"/>
</dbReference>